<evidence type="ECO:0000313" key="4">
    <source>
        <dbReference type="EMBL" id="TKW41599.1"/>
    </source>
</evidence>
<evidence type="ECO:0000313" key="5">
    <source>
        <dbReference type="Proteomes" id="UP000298652"/>
    </source>
</evidence>
<dbReference type="SMART" id="SM00733">
    <property type="entry name" value="Mterf"/>
    <property type="match status" value="4"/>
</dbReference>
<keyword evidence="3" id="KW-0809">Transit peptide</keyword>
<dbReference type="Gramene" id="TKW41599">
    <property type="protein sequence ID" value="TKW41599"/>
    <property type="gene ID" value="SEVIR_1G327500v2"/>
</dbReference>
<dbReference type="Proteomes" id="UP000298652">
    <property type="component" value="Chromosome 1"/>
</dbReference>
<keyword evidence="2" id="KW-0804">Transcription</keyword>
<dbReference type="FunFam" id="1.25.70.10:FF:000001">
    <property type="entry name" value="Mitochondrial transcription termination factor-like"/>
    <property type="match status" value="1"/>
</dbReference>
<dbReference type="PANTHER" id="PTHR13068:SF39">
    <property type="entry name" value="OS02G0749900 PROTEIN"/>
    <property type="match status" value="1"/>
</dbReference>
<evidence type="ECO:0000256" key="2">
    <source>
        <dbReference type="ARBA" id="ARBA00022472"/>
    </source>
</evidence>
<evidence type="ECO:0000256" key="1">
    <source>
        <dbReference type="ARBA" id="ARBA00007692"/>
    </source>
</evidence>
<dbReference type="GO" id="GO:0006353">
    <property type="term" value="P:DNA-templated transcription termination"/>
    <property type="evidence" value="ECO:0007669"/>
    <property type="project" value="UniProtKB-KW"/>
</dbReference>
<organism evidence="4 5">
    <name type="scientific">Setaria viridis</name>
    <name type="common">Green bristlegrass</name>
    <name type="synonym">Setaria italica subsp. viridis</name>
    <dbReference type="NCBI Taxonomy" id="4556"/>
    <lineage>
        <taxon>Eukaryota</taxon>
        <taxon>Viridiplantae</taxon>
        <taxon>Streptophyta</taxon>
        <taxon>Embryophyta</taxon>
        <taxon>Tracheophyta</taxon>
        <taxon>Spermatophyta</taxon>
        <taxon>Magnoliopsida</taxon>
        <taxon>Liliopsida</taxon>
        <taxon>Poales</taxon>
        <taxon>Poaceae</taxon>
        <taxon>PACMAD clade</taxon>
        <taxon>Panicoideae</taxon>
        <taxon>Panicodae</taxon>
        <taxon>Paniceae</taxon>
        <taxon>Cenchrinae</taxon>
        <taxon>Setaria</taxon>
    </lineage>
</organism>
<protein>
    <submittedName>
        <fullName evidence="4">Uncharacterized protein</fullName>
    </submittedName>
</protein>
<proteinExistence type="inferred from homology"/>
<dbReference type="OMA" id="FSAHQIM"/>
<dbReference type="EMBL" id="CM016552">
    <property type="protein sequence ID" value="TKW41599.1"/>
    <property type="molecule type" value="Genomic_DNA"/>
</dbReference>
<dbReference type="InterPro" id="IPR038538">
    <property type="entry name" value="MTERF_sf"/>
</dbReference>
<keyword evidence="2" id="KW-0806">Transcription termination</keyword>
<name>A0A4U6WJJ2_SETVI</name>
<dbReference type="Pfam" id="PF02536">
    <property type="entry name" value="mTERF"/>
    <property type="match status" value="1"/>
</dbReference>
<reference evidence="4" key="1">
    <citation type="submission" date="2019-03" db="EMBL/GenBank/DDBJ databases">
        <title>WGS assembly of Setaria viridis.</title>
        <authorList>
            <person name="Huang P."/>
            <person name="Jenkins J."/>
            <person name="Grimwood J."/>
            <person name="Barry K."/>
            <person name="Healey A."/>
            <person name="Mamidi S."/>
            <person name="Sreedasyam A."/>
            <person name="Shu S."/>
            <person name="Feldman M."/>
            <person name="Wu J."/>
            <person name="Yu Y."/>
            <person name="Chen C."/>
            <person name="Johnson J."/>
            <person name="Rokhsar D."/>
            <person name="Baxter I."/>
            <person name="Schmutz J."/>
            <person name="Brutnell T."/>
            <person name="Kellogg E."/>
        </authorList>
    </citation>
    <scope>NUCLEOTIDE SEQUENCE [LARGE SCALE GENOMIC DNA]</scope>
</reference>
<keyword evidence="2" id="KW-0805">Transcription regulation</keyword>
<accession>A0A4U6WJJ2</accession>
<evidence type="ECO:0000256" key="3">
    <source>
        <dbReference type="ARBA" id="ARBA00022946"/>
    </source>
</evidence>
<sequence length="386" mass="42404">MATLRGLRLRSHLLSAVRTPSPLPAASSLHRLLLLSTATASPAPFVVEDFLVTSCGLVPALALRASRRIAYLKSPSKPEAVLAFFADSGLAKAAVAAAVAREPRLLCSKLEKSLKPRLALLRDIGLSPPQISSLITIAPDVFLCPTKIPRLAFYLSFLGSYDKVYTALRRSPLLLGHDLQSVVKPNMAFLGQCGLTESDIAKFFCSSPSRMFILGPERLKEIVVCVDKLGVPRCSPMFKYALIAIHQISPRRIDAKLDFLKKALGCSDTELGIAIRKLPTILSVSEVRLSRGVEFLKMEVGLKAEYIVHRPALCTYSMKRRLIPRHYVLQVLKEKGLMKKDHDFYAVVSVNEKKFVKRYLDPYKESAPGLADAYAAACADAEQAPS</sequence>
<keyword evidence="5" id="KW-1185">Reference proteome</keyword>
<dbReference type="AlphaFoldDB" id="A0A4U6WJJ2"/>
<gene>
    <name evidence="4" type="ORF">SEVIR_1G327500v2</name>
</gene>
<dbReference type="Gene3D" id="1.25.70.10">
    <property type="entry name" value="Transcription termination factor 3, mitochondrial"/>
    <property type="match status" value="1"/>
</dbReference>
<comment type="similarity">
    <text evidence="1">Belongs to the mTERF family.</text>
</comment>
<dbReference type="PANTHER" id="PTHR13068">
    <property type="entry name" value="CGI-12 PROTEIN-RELATED"/>
    <property type="match status" value="1"/>
</dbReference>
<dbReference type="InterPro" id="IPR003690">
    <property type="entry name" value="MTERF"/>
</dbReference>
<dbReference type="GO" id="GO:0003676">
    <property type="term" value="F:nucleic acid binding"/>
    <property type="evidence" value="ECO:0007669"/>
    <property type="project" value="InterPro"/>
</dbReference>